<evidence type="ECO:0000256" key="1">
    <source>
        <dbReference type="SAM" id="MobiDB-lite"/>
    </source>
</evidence>
<dbReference type="AlphaFoldDB" id="A0AAD4XTB8"/>
<feature type="region of interest" description="Disordered" evidence="1">
    <location>
        <begin position="1"/>
        <end position="23"/>
    </location>
</feature>
<sequence length="86" mass="9663">MAPRYKRCARGRTPNPGVASIASQPRVFGKDGDEEDSGLIVVGEREIDLDSIKLHIERLYFTRKDRGGLVRDLKNKLQTLAVAFCF</sequence>
<proteinExistence type="predicted"/>
<evidence type="ECO:0000313" key="2">
    <source>
        <dbReference type="EMBL" id="KAI3946308.1"/>
    </source>
</evidence>
<organism evidence="2 3">
    <name type="scientific">Papaver atlanticum</name>
    <dbReference type="NCBI Taxonomy" id="357466"/>
    <lineage>
        <taxon>Eukaryota</taxon>
        <taxon>Viridiplantae</taxon>
        <taxon>Streptophyta</taxon>
        <taxon>Embryophyta</taxon>
        <taxon>Tracheophyta</taxon>
        <taxon>Spermatophyta</taxon>
        <taxon>Magnoliopsida</taxon>
        <taxon>Ranunculales</taxon>
        <taxon>Papaveraceae</taxon>
        <taxon>Papaveroideae</taxon>
        <taxon>Papaver</taxon>
    </lineage>
</organism>
<reference evidence="2" key="1">
    <citation type="submission" date="2022-04" db="EMBL/GenBank/DDBJ databases">
        <title>A functionally conserved STORR gene fusion in Papaver species that diverged 16.8 million years ago.</title>
        <authorList>
            <person name="Catania T."/>
        </authorList>
    </citation>
    <scope>NUCLEOTIDE SEQUENCE</scope>
    <source>
        <strain evidence="2">S-188037</strain>
    </source>
</reference>
<protein>
    <submittedName>
        <fullName evidence="2">Uncharacterized protein</fullName>
    </submittedName>
</protein>
<feature type="compositionally biased region" description="Basic residues" evidence="1">
    <location>
        <begin position="1"/>
        <end position="10"/>
    </location>
</feature>
<name>A0AAD4XTB8_9MAGN</name>
<dbReference type="Proteomes" id="UP001202328">
    <property type="component" value="Unassembled WGS sequence"/>
</dbReference>
<gene>
    <name evidence="2" type="ORF">MKW98_010432</name>
</gene>
<accession>A0AAD4XTB8</accession>
<comment type="caution">
    <text evidence="2">The sequence shown here is derived from an EMBL/GenBank/DDBJ whole genome shotgun (WGS) entry which is preliminary data.</text>
</comment>
<evidence type="ECO:0000313" key="3">
    <source>
        <dbReference type="Proteomes" id="UP001202328"/>
    </source>
</evidence>
<keyword evidence="3" id="KW-1185">Reference proteome</keyword>
<dbReference type="EMBL" id="JAJJMB010003672">
    <property type="protein sequence ID" value="KAI3946308.1"/>
    <property type="molecule type" value="Genomic_DNA"/>
</dbReference>